<reference evidence="2 3" key="1">
    <citation type="submission" date="2016-03" db="EMBL/GenBank/DDBJ databases">
        <authorList>
            <person name="Zhang H."/>
            <person name="Liu R."/>
            <person name="Wang M."/>
            <person name="Wang H."/>
            <person name="Wang L."/>
            <person name="Song L."/>
        </authorList>
    </citation>
    <scope>NUCLEOTIDE SEQUENCE [LARGE SCALE GENOMIC DNA]</scope>
    <source>
        <strain evidence="2 3">DSM 16099</strain>
    </source>
</reference>
<name>A0ABD4EM56_9GAMM</name>
<keyword evidence="1" id="KW-0472">Membrane</keyword>
<evidence type="ECO:0000256" key="1">
    <source>
        <dbReference type="SAM" id="Phobius"/>
    </source>
</evidence>
<sequence>MISTYYLHDSESVKIKAALFVSPFFYLTGLYYFLHLLTTPNEITLGNNSIEIDGKVYSLGLNTKCSVLFNKASQAEFEITINNKKIVTTSFFYKCDFNEEEFISYYIDNEYVFADSMAFN</sequence>
<evidence type="ECO:0000313" key="2">
    <source>
        <dbReference type="EMBL" id="KYL31562.1"/>
    </source>
</evidence>
<comment type="caution">
    <text evidence="2">The sequence shown here is derived from an EMBL/GenBank/DDBJ whole genome shotgun (WGS) entry which is preliminary data.</text>
</comment>
<organism evidence="2 3">
    <name type="scientific">Pseudoalteromonas tetraodonis</name>
    <dbReference type="NCBI Taxonomy" id="43659"/>
    <lineage>
        <taxon>Bacteria</taxon>
        <taxon>Pseudomonadati</taxon>
        <taxon>Pseudomonadota</taxon>
        <taxon>Gammaproteobacteria</taxon>
        <taxon>Alteromonadales</taxon>
        <taxon>Pseudoalteromonadaceae</taxon>
        <taxon>Pseudoalteromonas</taxon>
    </lineage>
</organism>
<dbReference type="RefSeq" id="WP_013463058.1">
    <property type="nucleotide sequence ID" value="NZ_JAHFWE010000016.1"/>
</dbReference>
<gene>
    <name evidence="2" type="ORF">A2I96_18710</name>
</gene>
<dbReference type="EMBL" id="LVCN01000057">
    <property type="protein sequence ID" value="KYL31562.1"/>
    <property type="molecule type" value="Genomic_DNA"/>
</dbReference>
<protein>
    <submittedName>
        <fullName evidence="2">Uncharacterized protein</fullName>
    </submittedName>
</protein>
<evidence type="ECO:0000313" key="3">
    <source>
        <dbReference type="Proteomes" id="UP000075763"/>
    </source>
</evidence>
<proteinExistence type="predicted"/>
<dbReference type="Proteomes" id="UP000075763">
    <property type="component" value="Unassembled WGS sequence"/>
</dbReference>
<accession>A0ABD4EM56</accession>
<keyword evidence="1" id="KW-1133">Transmembrane helix</keyword>
<keyword evidence="1" id="KW-0812">Transmembrane</keyword>
<dbReference type="AlphaFoldDB" id="A0ABD4EM56"/>
<feature type="transmembrane region" description="Helical" evidence="1">
    <location>
        <begin position="15"/>
        <end position="34"/>
    </location>
</feature>